<evidence type="ECO:0000313" key="3">
    <source>
        <dbReference type="Proteomes" id="UP000665561"/>
    </source>
</evidence>
<dbReference type="RefSeq" id="WP_161746761.1">
    <property type="nucleotide sequence ID" value="NZ_JAAAMV010000031.1"/>
</dbReference>
<dbReference type="InterPro" id="IPR036291">
    <property type="entry name" value="NAD(P)-bd_dom_sf"/>
</dbReference>
<sequence length="287" mass="30439">MYAIMGVTGQVGGAAAKKLLAAGKAVRAIVRDERKAEAWRALGAEAAIADYLDSAALEAAFAGAEGVFVMIPPTFYPKDGFPEARAFVKAVGTALEKAAVPKFAALSSVGAHRSEGLGIIESLHILETELGRLAIPSVFLRAAWFMENALWDIEPARADGRVPHFLSPLDRKIPMISTADVGAIAADALQQTWSGTRCLELLGPESYSPADIAAVLAKLIGRPAEAISVPRADWADAFIRQGGPADRVNGRLAMLDGFNAGWIDFEYRGTEIVRGTIALEEALAKLL</sequence>
<dbReference type="Pfam" id="PF05368">
    <property type="entry name" value="NmrA"/>
    <property type="match status" value="1"/>
</dbReference>
<dbReference type="PANTHER" id="PTHR43162:SF1">
    <property type="entry name" value="PRESTALK A DIFFERENTIATION PROTEIN A"/>
    <property type="match status" value="1"/>
</dbReference>
<dbReference type="PANTHER" id="PTHR43162">
    <property type="match status" value="1"/>
</dbReference>
<gene>
    <name evidence="2" type="ORF">GT019_28025</name>
</gene>
<evidence type="ECO:0000259" key="1">
    <source>
        <dbReference type="Pfam" id="PF05368"/>
    </source>
</evidence>
<dbReference type="Gene3D" id="3.40.50.720">
    <property type="entry name" value="NAD(P)-binding Rossmann-like Domain"/>
    <property type="match status" value="1"/>
</dbReference>
<name>A0ABW9XYE3_9BACL</name>
<comment type="caution">
    <text evidence="2">The sequence shown here is derived from an EMBL/GenBank/DDBJ whole genome shotgun (WGS) entry which is preliminary data.</text>
</comment>
<dbReference type="Proteomes" id="UP000665561">
    <property type="component" value="Unassembled WGS sequence"/>
</dbReference>
<dbReference type="InterPro" id="IPR051604">
    <property type="entry name" value="Ergot_Alk_Oxidoreductase"/>
</dbReference>
<reference evidence="2 3" key="1">
    <citation type="submission" date="2020-01" db="EMBL/GenBank/DDBJ databases">
        <title>Paenibacillus soybeanensis sp. nov. isolated from the nodules of soybean (Glycine max(L.) Merr).</title>
        <authorList>
            <person name="Wang H."/>
        </authorList>
    </citation>
    <scope>NUCLEOTIDE SEQUENCE [LARGE SCALE GENOMIC DNA]</scope>
    <source>
        <strain evidence="2 3">T1</strain>
    </source>
</reference>
<proteinExistence type="predicted"/>
<dbReference type="EMBL" id="JAAAMV010000031">
    <property type="protein sequence ID" value="NBD27737.1"/>
    <property type="molecule type" value="Genomic_DNA"/>
</dbReference>
<accession>A0ABW9XYE3</accession>
<keyword evidence="3" id="KW-1185">Reference proteome</keyword>
<dbReference type="Gene3D" id="3.90.25.10">
    <property type="entry name" value="UDP-galactose 4-epimerase, domain 1"/>
    <property type="match status" value="1"/>
</dbReference>
<dbReference type="SUPFAM" id="SSF51735">
    <property type="entry name" value="NAD(P)-binding Rossmann-fold domains"/>
    <property type="match status" value="1"/>
</dbReference>
<feature type="domain" description="NmrA-like" evidence="1">
    <location>
        <begin position="3"/>
        <end position="232"/>
    </location>
</feature>
<evidence type="ECO:0000313" key="2">
    <source>
        <dbReference type="EMBL" id="NBD27737.1"/>
    </source>
</evidence>
<organism evidence="2 3">
    <name type="scientific">Paenibacillus glycinis</name>
    <dbReference type="NCBI Taxonomy" id="2697035"/>
    <lineage>
        <taxon>Bacteria</taxon>
        <taxon>Bacillati</taxon>
        <taxon>Bacillota</taxon>
        <taxon>Bacilli</taxon>
        <taxon>Bacillales</taxon>
        <taxon>Paenibacillaceae</taxon>
        <taxon>Paenibacillus</taxon>
    </lineage>
</organism>
<protein>
    <submittedName>
        <fullName evidence="2">NmrA family NAD(P)-binding protein</fullName>
    </submittedName>
</protein>
<dbReference type="InterPro" id="IPR008030">
    <property type="entry name" value="NmrA-like"/>
</dbReference>